<dbReference type="AlphaFoldDB" id="A0A8X7RAE1"/>
<comment type="caution">
    <text evidence="1">The sequence shown here is derived from an EMBL/GenBank/DDBJ whole genome shotgun (WGS) entry which is preliminary data.</text>
</comment>
<dbReference type="OrthoDB" id="10440308at2759"/>
<dbReference type="EMBL" id="JAAMPC010000011">
    <property type="protein sequence ID" value="KAG2284052.1"/>
    <property type="molecule type" value="Genomic_DNA"/>
</dbReference>
<keyword evidence="2" id="KW-1185">Reference proteome</keyword>
<proteinExistence type="predicted"/>
<gene>
    <name evidence="1" type="ORF">Bca52824_055272</name>
</gene>
<name>A0A8X7RAE1_BRACI</name>
<protein>
    <submittedName>
        <fullName evidence="1">Uncharacterized protein</fullName>
    </submittedName>
</protein>
<evidence type="ECO:0000313" key="2">
    <source>
        <dbReference type="Proteomes" id="UP000886595"/>
    </source>
</evidence>
<accession>A0A8X7RAE1</accession>
<sequence>MFKPVPETLKVSGQARAFVFPVCDHSEDDLLLVYLESLSVERVFVEKTIVVVEDLLTVRHSCWSIVGAFADVVSGLSSTLAPLLLTVASEISILCWVVVSTGCCAFKVMTFSTWFWLCLEMFVAMDFFFNSEASRVLVLLVYPDRRPVLVSFGCPLKPPVV</sequence>
<dbReference type="Proteomes" id="UP000886595">
    <property type="component" value="Unassembled WGS sequence"/>
</dbReference>
<reference evidence="1 2" key="1">
    <citation type="submission" date="2020-02" db="EMBL/GenBank/DDBJ databases">
        <authorList>
            <person name="Ma Q."/>
            <person name="Huang Y."/>
            <person name="Song X."/>
            <person name="Pei D."/>
        </authorList>
    </citation>
    <scope>NUCLEOTIDE SEQUENCE [LARGE SCALE GENOMIC DNA]</scope>
    <source>
        <strain evidence="1">Sxm20200214</strain>
        <tissue evidence="1">Leaf</tissue>
    </source>
</reference>
<evidence type="ECO:0000313" key="1">
    <source>
        <dbReference type="EMBL" id="KAG2284052.1"/>
    </source>
</evidence>
<organism evidence="1 2">
    <name type="scientific">Brassica carinata</name>
    <name type="common">Ethiopian mustard</name>
    <name type="synonym">Abyssinian cabbage</name>
    <dbReference type="NCBI Taxonomy" id="52824"/>
    <lineage>
        <taxon>Eukaryota</taxon>
        <taxon>Viridiplantae</taxon>
        <taxon>Streptophyta</taxon>
        <taxon>Embryophyta</taxon>
        <taxon>Tracheophyta</taxon>
        <taxon>Spermatophyta</taxon>
        <taxon>Magnoliopsida</taxon>
        <taxon>eudicotyledons</taxon>
        <taxon>Gunneridae</taxon>
        <taxon>Pentapetalae</taxon>
        <taxon>rosids</taxon>
        <taxon>malvids</taxon>
        <taxon>Brassicales</taxon>
        <taxon>Brassicaceae</taxon>
        <taxon>Brassiceae</taxon>
        <taxon>Brassica</taxon>
    </lineage>
</organism>